<keyword evidence="3" id="KW-0456">Lyase</keyword>
<accession>A0A8H5U632</accession>
<reference evidence="3 4" key="2">
    <citation type="submission" date="2020-05" db="EMBL/GenBank/DDBJ databases">
        <title>Identification and distribution of gene clusters putatively required for synthesis of sphingolipid metabolism inhibitors in phylogenetically diverse species of the filamentous fungus Fusarium.</title>
        <authorList>
            <person name="Kim H.-S."/>
            <person name="Busman M."/>
            <person name="Brown D.W."/>
            <person name="Divon H."/>
            <person name="Uhlig S."/>
            <person name="Proctor R.H."/>
        </authorList>
    </citation>
    <scope>NUCLEOTIDE SEQUENCE [LARGE SCALE GENOMIC DNA]</scope>
    <source>
        <strain evidence="3 4">NRRL 25331</strain>
    </source>
</reference>
<reference evidence="4" key="1">
    <citation type="journal article" date="2020" name="BMC Genomics">
        <title>Correction to: Identification and distribution of gene clusters required for synthesis of sphingolipid metabolism inhibitors in diverse species of the filamentous fungus Fusarium.</title>
        <authorList>
            <person name="Kim H.S."/>
            <person name="Lohmar J.M."/>
            <person name="Busman M."/>
            <person name="Brown D.W."/>
            <person name="Naumann T.A."/>
            <person name="Divon H.H."/>
            <person name="Lysoe E."/>
            <person name="Uhlig S."/>
            <person name="Proctor R.H."/>
        </authorList>
    </citation>
    <scope>NUCLEOTIDE SEQUENCE [LARGE SCALE GENOMIC DNA]</scope>
    <source>
        <strain evidence="4">NRRL 25331</strain>
    </source>
</reference>
<evidence type="ECO:0000256" key="1">
    <source>
        <dbReference type="SAM" id="MobiDB-lite"/>
    </source>
</evidence>
<dbReference type="Proteomes" id="UP000572754">
    <property type="component" value="Unassembled WGS sequence"/>
</dbReference>
<organism evidence="3 4">
    <name type="scientific">Fusarium circinatum</name>
    <name type="common">Pitch canker fungus</name>
    <name type="synonym">Gibberella circinata</name>
    <dbReference type="NCBI Taxonomy" id="48490"/>
    <lineage>
        <taxon>Eukaryota</taxon>
        <taxon>Fungi</taxon>
        <taxon>Dikarya</taxon>
        <taxon>Ascomycota</taxon>
        <taxon>Pezizomycotina</taxon>
        <taxon>Sordariomycetes</taxon>
        <taxon>Hypocreomycetidae</taxon>
        <taxon>Hypocreales</taxon>
        <taxon>Nectriaceae</taxon>
        <taxon>Fusarium</taxon>
        <taxon>Fusarium fujikuroi species complex</taxon>
    </lineage>
</organism>
<dbReference type="EMBL" id="JAAQPE010000145">
    <property type="protein sequence ID" value="KAF5683381.1"/>
    <property type="molecule type" value="Genomic_DNA"/>
</dbReference>
<comment type="caution">
    <text evidence="3">The sequence shown here is derived from an EMBL/GenBank/DDBJ whole genome shotgun (WGS) entry which is preliminary data.</text>
</comment>
<gene>
    <name evidence="3" type="ORF">FCIRC_4463</name>
</gene>
<keyword evidence="2" id="KW-0732">Signal</keyword>
<feature type="region of interest" description="Disordered" evidence="1">
    <location>
        <begin position="59"/>
        <end position="89"/>
    </location>
</feature>
<sequence length="211" mass="22872">MRQTTLLTIANFGSAFTALLFYNQCSHGAYHGDTKCPLCPACAEASKWYSQYTPDAKAASVDTPDAGSGSGSKAEGITRTIPASNGSSAAATTIPVSGEFDGRYEVAEADLNRVEALLLQVAILRTYSLQNRVRTHTGVNGWLFETPDRDLPHMICTATHQELQISSGSEEQQGRGLVDFVEGRIFLHTLKSTTDHARSLLESFTLGVFYM</sequence>
<name>A0A8H5U632_FUSCI</name>
<dbReference type="AlphaFoldDB" id="A0A8H5U632"/>
<keyword evidence="4" id="KW-1185">Reference proteome</keyword>
<feature type="signal peptide" evidence="2">
    <location>
        <begin position="1"/>
        <end position="28"/>
    </location>
</feature>
<proteinExistence type="predicted"/>
<evidence type="ECO:0000256" key="2">
    <source>
        <dbReference type="SAM" id="SignalP"/>
    </source>
</evidence>
<evidence type="ECO:0000313" key="4">
    <source>
        <dbReference type="Proteomes" id="UP000572754"/>
    </source>
</evidence>
<feature type="chain" id="PRO_5034678442" evidence="2">
    <location>
        <begin position="29"/>
        <end position="211"/>
    </location>
</feature>
<evidence type="ECO:0000313" key="3">
    <source>
        <dbReference type="EMBL" id="KAF5683381.1"/>
    </source>
</evidence>
<dbReference type="GO" id="GO:0016829">
    <property type="term" value="F:lyase activity"/>
    <property type="evidence" value="ECO:0007669"/>
    <property type="project" value="UniProtKB-KW"/>
</dbReference>
<protein>
    <submittedName>
        <fullName evidence="3">Pectate lyase</fullName>
    </submittedName>
</protein>